<evidence type="ECO:0000313" key="1">
    <source>
        <dbReference type="EMBL" id="GFS95101.1"/>
    </source>
</evidence>
<dbReference type="Proteomes" id="UP000887013">
    <property type="component" value="Unassembled WGS sequence"/>
</dbReference>
<dbReference type="EMBL" id="BMAW01054189">
    <property type="protein sequence ID" value="GFS95101.1"/>
    <property type="molecule type" value="Genomic_DNA"/>
</dbReference>
<organism evidence="1 2">
    <name type="scientific">Nephila pilipes</name>
    <name type="common">Giant wood spider</name>
    <name type="synonym">Nephila maculata</name>
    <dbReference type="NCBI Taxonomy" id="299642"/>
    <lineage>
        <taxon>Eukaryota</taxon>
        <taxon>Metazoa</taxon>
        <taxon>Ecdysozoa</taxon>
        <taxon>Arthropoda</taxon>
        <taxon>Chelicerata</taxon>
        <taxon>Arachnida</taxon>
        <taxon>Araneae</taxon>
        <taxon>Araneomorphae</taxon>
        <taxon>Entelegynae</taxon>
        <taxon>Araneoidea</taxon>
        <taxon>Nephilidae</taxon>
        <taxon>Nephila</taxon>
    </lineage>
</organism>
<name>A0A8X6N5X1_NEPPI</name>
<dbReference type="AlphaFoldDB" id="A0A8X6N5X1"/>
<evidence type="ECO:0000313" key="2">
    <source>
        <dbReference type="Proteomes" id="UP000887013"/>
    </source>
</evidence>
<protein>
    <submittedName>
        <fullName evidence="1">Uncharacterized protein</fullName>
    </submittedName>
</protein>
<reference evidence="1" key="1">
    <citation type="submission" date="2020-08" db="EMBL/GenBank/DDBJ databases">
        <title>Multicomponent nature underlies the extraordinary mechanical properties of spider dragline silk.</title>
        <authorList>
            <person name="Kono N."/>
            <person name="Nakamura H."/>
            <person name="Mori M."/>
            <person name="Yoshida Y."/>
            <person name="Ohtoshi R."/>
            <person name="Malay A.D."/>
            <person name="Moran D.A.P."/>
            <person name="Tomita M."/>
            <person name="Numata K."/>
            <person name="Arakawa K."/>
        </authorList>
    </citation>
    <scope>NUCLEOTIDE SEQUENCE</scope>
</reference>
<comment type="caution">
    <text evidence="1">The sequence shown here is derived from an EMBL/GenBank/DDBJ whole genome shotgun (WGS) entry which is preliminary data.</text>
</comment>
<accession>A0A8X6N5X1</accession>
<gene>
    <name evidence="1" type="ORF">NPIL_265521</name>
</gene>
<proteinExistence type="predicted"/>
<keyword evidence="2" id="KW-1185">Reference proteome</keyword>
<dbReference type="OrthoDB" id="10489169at2759"/>
<sequence length="109" mass="12343">MPQAIWVTIVTRSTPQQLSWKRPDLSSGCTSKLFQENRMGKNVHILNCPRRVSLLVSVSEKNPESDVTQLGALEKFDVTDISNTPKAYHIRRFDGPNDLRLGSLGAYEW</sequence>